<proteinExistence type="predicted"/>
<organism evidence="1">
    <name type="scientific">marine sediment metagenome</name>
    <dbReference type="NCBI Taxonomy" id="412755"/>
    <lineage>
        <taxon>unclassified sequences</taxon>
        <taxon>metagenomes</taxon>
        <taxon>ecological metagenomes</taxon>
    </lineage>
</organism>
<reference evidence="1" key="1">
    <citation type="journal article" date="2014" name="Front. Microbiol.">
        <title>High frequency of phylogenetically diverse reductive dehalogenase-homologous genes in deep subseafloor sedimentary metagenomes.</title>
        <authorList>
            <person name="Kawai M."/>
            <person name="Futagami T."/>
            <person name="Toyoda A."/>
            <person name="Takaki Y."/>
            <person name="Nishi S."/>
            <person name="Hori S."/>
            <person name="Arai W."/>
            <person name="Tsubouchi T."/>
            <person name="Morono Y."/>
            <person name="Uchiyama I."/>
            <person name="Ito T."/>
            <person name="Fujiyama A."/>
            <person name="Inagaki F."/>
            <person name="Takami H."/>
        </authorList>
    </citation>
    <scope>NUCLEOTIDE SEQUENCE</scope>
    <source>
        <strain evidence="1">Expedition CK06-06</strain>
    </source>
</reference>
<name>X1U871_9ZZZZ</name>
<dbReference type="AlphaFoldDB" id="X1U871"/>
<feature type="non-terminal residue" evidence="1">
    <location>
        <position position="42"/>
    </location>
</feature>
<protein>
    <submittedName>
        <fullName evidence="1">Uncharacterized protein</fullName>
    </submittedName>
</protein>
<gene>
    <name evidence="1" type="ORF">S12H4_35934</name>
</gene>
<comment type="caution">
    <text evidence="1">The sequence shown here is derived from an EMBL/GenBank/DDBJ whole genome shotgun (WGS) entry which is preliminary data.</text>
</comment>
<dbReference type="EMBL" id="BARW01021391">
    <property type="protein sequence ID" value="GAI88489.1"/>
    <property type="molecule type" value="Genomic_DNA"/>
</dbReference>
<accession>X1U871</accession>
<evidence type="ECO:0000313" key="1">
    <source>
        <dbReference type="EMBL" id="GAI88489.1"/>
    </source>
</evidence>
<sequence>MVEREFTGGEAFAAILTSVFVAGEDISAVEFDLVSRQTVINN</sequence>